<protein>
    <submittedName>
        <fullName evidence="2">Uncharacterized protein</fullName>
    </submittedName>
</protein>
<dbReference type="Proteomes" id="UP000027195">
    <property type="component" value="Unassembled WGS sequence"/>
</dbReference>
<evidence type="ECO:0000313" key="3">
    <source>
        <dbReference type="Proteomes" id="UP000027195"/>
    </source>
</evidence>
<gene>
    <name evidence="2" type="ORF">BOTBODRAFT_186875</name>
</gene>
<dbReference type="STRING" id="930990.A0A067MVG2"/>
<dbReference type="InParanoid" id="A0A067MVG2"/>
<dbReference type="EMBL" id="KL198030">
    <property type="protein sequence ID" value="KDQ15817.1"/>
    <property type="molecule type" value="Genomic_DNA"/>
</dbReference>
<accession>A0A067MVG2</accession>
<feature type="compositionally biased region" description="Acidic residues" evidence="1">
    <location>
        <begin position="138"/>
        <end position="155"/>
    </location>
</feature>
<name>A0A067MVG2_BOTB1</name>
<dbReference type="OrthoDB" id="204784at2759"/>
<keyword evidence="3" id="KW-1185">Reference proteome</keyword>
<dbReference type="AlphaFoldDB" id="A0A067MVG2"/>
<feature type="region of interest" description="Disordered" evidence="1">
    <location>
        <begin position="128"/>
        <end position="178"/>
    </location>
</feature>
<proteinExistence type="predicted"/>
<evidence type="ECO:0000313" key="2">
    <source>
        <dbReference type="EMBL" id="KDQ15817.1"/>
    </source>
</evidence>
<evidence type="ECO:0000256" key="1">
    <source>
        <dbReference type="SAM" id="MobiDB-lite"/>
    </source>
</evidence>
<sequence>MPAHVPLTPPSLFQRYLSTAYSRLKDTHPGVGRRALRVQAAEEFWLLTPERRLSLEKETPQLELNDPSHPWISDPDPLDFDHVDTEGGIVKHVGILIRTDYTNDEAWKAFSTTLEQAEKDGLAALTEEMKDVEVGEEKGEESDEEEEGEEEEVAEAEAQGDAKPQGESSGGTADYSMEDTNTVDAKDNAFLALDLAPDFRDGFRNASNLTLLRLFNDVDIVPSPKLPQGAQRIRPPNRLVDRDGYQEVYDGRLIWVYDAQSNLDGSVRVVTGRGSIYGTASGDSWRAKGTHIWELQVSLDAGVMKIDFGGADCWTWEERKRNFAEVGIVAK</sequence>
<reference evidence="3" key="1">
    <citation type="journal article" date="2014" name="Proc. Natl. Acad. Sci. U.S.A.">
        <title>Extensive sampling of basidiomycete genomes demonstrates inadequacy of the white-rot/brown-rot paradigm for wood decay fungi.</title>
        <authorList>
            <person name="Riley R."/>
            <person name="Salamov A.A."/>
            <person name="Brown D.W."/>
            <person name="Nagy L.G."/>
            <person name="Floudas D."/>
            <person name="Held B.W."/>
            <person name="Levasseur A."/>
            <person name="Lombard V."/>
            <person name="Morin E."/>
            <person name="Otillar R."/>
            <person name="Lindquist E.A."/>
            <person name="Sun H."/>
            <person name="LaButti K.M."/>
            <person name="Schmutz J."/>
            <person name="Jabbour D."/>
            <person name="Luo H."/>
            <person name="Baker S.E."/>
            <person name="Pisabarro A.G."/>
            <person name="Walton J.D."/>
            <person name="Blanchette R.A."/>
            <person name="Henrissat B."/>
            <person name="Martin F."/>
            <person name="Cullen D."/>
            <person name="Hibbett D.S."/>
            <person name="Grigoriev I.V."/>
        </authorList>
    </citation>
    <scope>NUCLEOTIDE SEQUENCE [LARGE SCALE GENOMIC DNA]</scope>
    <source>
        <strain evidence="3">FD-172 SS1</strain>
    </source>
</reference>
<dbReference type="HOGENOM" id="CLU_086246_0_0_1"/>
<organism evidence="2 3">
    <name type="scientific">Botryobasidium botryosum (strain FD-172 SS1)</name>
    <dbReference type="NCBI Taxonomy" id="930990"/>
    <lineage>
        <taxon>Eukaryota</taxon>
        <taxon>Fungi</taxon>
        <taxon>Dikarya</taxon>
        <taxon>Basidiomycota</taxon>
        <taxon>Agaricomycotina</taxon>
        <taxon>Agaricomycetes</taxon>
        <taxon>Cantharellales</taxon>
        <taxon>Botryobasidiaceae</taxon>
        <taxon>Botryobasidium</taxon>
    </lineage>
</organism>
<feature type="compositionally biased region" description="Basic and acidic residues" evidence="1">
    <location>
        <begin position="128"/>
        <end position="137"/>
    </location>
</feature>